<evidence type="ECO:0000313" key="3">
    <source>
        <dbReference type="Proteomes" id="UP000593575"/>
    </source>
</evidence>
<keyword evidence="3" id="KW-1185">Reference proteome</keyword>
<dbReference type="EMBL" id="JABFAE010000006">
    <property type="protein sequence ID" value="MBA0829728.1"/>
    <property type="molecule type" value="Genomic_DNA"/>
</dbReference>
<keyword evidence="1" id="KW-1133">Transmembrane helix</keyword>
<sequence length="53" mass="6323">MSTSSFLFHHPSMQNYNRDLFLFLYFLLIIVSAITSFKCTMISHHFQGNLYFI</sequence>
<protein>
    <submittedName>
        <fullName evidence="2">Uncharacterized protein</fullName>
    </submittedName>
</protein>
<reference evidence="2 3" key="1">
    <citation type="journal article" date="2019" name="Genome Biol. Evol.">
        <title>Insights into the evolution of the New World diploid cottons (Gossypium, subgenus Houzingenia) based on genome sequencing.</title>
        <authorList>
            <person name="Grover C.E."/>
            <person name="Arick M.A. 2nd"/>
            <person name="Thrash A."/>
            <person name="Conover J.L."/>
            <person name="Sanders W.S."/>
            <person name="Peterson D.G."/>
            <person name="Frelichowski J.E."/>
            <person name="Scheffler J.A."/>
            <person name="Scheffler B.E."/>
            <person name="Wendel J.F."/>
        </authorList>
    </citation>
    <scope>NUCLEOTIDE SEQUENCE [LARGE SCALE GENOMIC DNA]</scope>
    <source>
        <strain evidence="2">6</strain>
        <tissue evidence="2">Leaf</tissue>
    </source>
</reference>
<accession>A0A7J9J6S5</accession>
<dbReference type="AlphaFoldDB" id="A0A7J9J6S5"/>
<keyword evidence="1" id="KW-0472">Membrane</keyword>
<proteinExistence type="predicted"/>
<feature type="transmembrane region" description="Helical" evidence="1">
    <location>
        <begin position="20"/>
        <end position="37"/>
    </location>
</feature>
<dbReference type="Proteomes" id="UP000593575">
    <property type="component" value="Unassembled WGS sequence"/>
</dbReference>
<organism evidence="2 3">
    <name type="scientific">Gossypium armourianum</name>
    <dbReference type="NCBI Taxonomy" id="34283"/>
    <lineage>
        <taxon>Eukaryota</taxon>
        <taxon>Viridiplantae</taxon>
        <taxon>Streptophyta</taxon>
        <taxon>Embryophyta</taxon>
        <taxon>Tracheophyta</taxon>
        <taxon>Spermatophyta</taxon>
        <taxon>Magnoliopsida</taxon>
        <taxon>eudicotyledons</taxon>
        <taxon>Gunneridae</taxon>
        <taxon>Pentapetalae</taxon>
        <taxon>rosids</taxon>
        <taxon>malvids</taxon>
        <taxon>Malvales</taxon>
        <taxon>Malvaceae</taxon>
        <taxon>Malvoideae</taxon>
        <taxon>Gossypium</taxon>
    </lineage>
</organism>
<keyword evidence="1" id="KW-0812">Transmembrane</keyword>
<evidence type="ECO:0000313" key="2">
    <source>
        <dbReference type="EMBL" id="MBA0829728.1"/>
    </source>
</evidence>
<comment type="caution">
    <text evidence="2">The sequence shown here is derived from an EMBL/GenBank/DDBJ whole genome shotgun (WGS) entry which is preliminary data.</text>
</comment>
<gene>
    <name evidence="2" type="ORF">Goarm_014311</name>
</gene>
<evidence type="ECO:0000256" key="1">
    <source>
        <dbReference type="SAM" id="Phobius"/>
    </source>
</evidence>
<name>A0A7J9J6S5_9ROSI</name>